<sequence>MIAMLIVCVDGGQTKTSIDLFDGNAGLIRNWKTEPVIHYARPGGLDSYFRIAAGLCEELNGMKLAEPVSVCFSLSGYHGDVSIIPETIERGMSGRNFSMAGLLVVPDYWGNWRAVTNGKPGIVVISGGGTVAYGKNAAGSSARLGGWGHHLGDEGSGYWIGLEAVKEVLKARSGISASTALEQPVASMLDFKEESGLLAGFYSGEITDKDLALLVPAVNEQAERGDPAACRIMEEAAGHLFRLAFAALKRLGGELPVYLSGGVFNASTLRRNLSSLFETAGISRLVSICEGNPAHGIYSLARENAAL</sequence>
<organism evidence="2 3">
    <name type="scientific">Paenibacillus rhizophilus</name>
    <dbReference type="NCBI Taxonomy" id="1850366"/>
    <lineage>
        <taxon>Bacteria</taxon>
        <taxon>Bacillati</taxon>
        <taxon>Bacillota</taxon>
        <taxon>Bacilli</taxon>
        <taxon>Bacillales</taxon>
        <taxon>Paenibacillaceae</taxon>
        <taxon>Paenibacillus</taxon>
    </lineage>
</organism>
<dbReference type="OrthoDB" id="9772633at2"/>
<comment type="caution">
    <text evidence="2">The sequence shown here is derived from an EMBL/GenBank/DDBJ whole genome shotgun (WGS) entry which is preliminary data.</text>
</comment>
<feature type="domain" description="ATPase BadF/BadG/BcrA/BcrD type" evidence="1">
    <location>
        <begin position="113"/>
        <end position="276"/>
    </location>
</feature>
<protein>
    <recommendedName>
        <fullName evidence="1">ATPase BadF/BadG/BcrA/BcrD type domain-containing protein</fullName>
    </recommendedName>
</protein>
<evidence type="ECO:0000313" key="2">
    <source>
        <dbReference type="EMBL" id="RQW09716.1"/>
    </source>
</evidence>
<reference evidence="2 3" key="1">
    <citation type="submission" date="2018-11" db="EMBL/GenBank/DDBJ databases">
        <title>Genome sequence of strain 7197.</title>
        <authorList>
            <person name="Gao J."/>
            <person name="Sun J."/>
        </authorList>
    </citation>
    <scope>NUCLEOTIDE SEQUENCE [LARGE SCALE GENOMIC DNA]</scope>
    <source>
        <strain evidence="2 3">7197</strain>
    </source>
</reference>
<accession>A0A3N9PWZ0</accession>
<dbReference type="SUPFAM" id="SSF53067">
    <property type="entry name" value="Actin-like ATPase domain"/>
    <property type="match status" value="1"/>
</dbReference>
<dbReference type="AlphaFoldDB" id="A0A3N9PWZ0"/>
<name>A0A3N9PWZ0_9BACL</name>
<evidence type="ECO:0000259" key="1">
    <source>
        <dbReference type="Pfam" id="PF01869"/>
    </source>
</evidence>
<dbReference type="InterPro" id="IPR052519">
    <property type="entry name" value="Euk-type_GlcNAc_Kinase"/>
</dbReference>
<dbReference type="CDD" id="cd24007">
    <property type="entry name" value="ASKHA_NBD_eukNAGK-like"/>
    <property type="match status" value="1"/>
</dbReference>
<dbReference type="EMBL" id="RQPI01000012">
    <property type="protein sequence ID" value="RQW09716.1"/>
    <property type="molecule type" value="Genomic_DNA"/>
</dbReference>
<dbReference type="PANTHER" id="PTHR43190:SF3">
    <property type="entry name" value="N-ACETYL-D-GLUCOSAMINE KINASE"/>
    <property type="match status" value="1"/>
</dbReference>
<proteinExistence type="predicted"/>
<evidence type="ECO:0000313" key="3">
    <source>
        <dbReference type="Proteomes" id="UP000282529"/>
    </source>
</evidence>
<dbReference type="Gene3D" id="3.30.420.40">
    <property type="match status" value="2"/>
</dbReference>
<dbReference type="Proteomes" id="UP000282529">
    <property type="component" value="Unassembled WGS sequence"/>
</dbReference>
<keyword evidence="3" id="KW-1185">Reference proteome</keyword>
<dbReference type="Pfam" id="PF01869">
    <property type="entry name" value="BcrAD_BadFG"/>
    <property type="match status" value="1"/>
</dbReference>
<gene>
    <name evidence="2" type="ORF">EH198_18255</name>
</gene>
<dbReference type="PANTHER" id="PTHR43190">
    <property type="entry name" value="N-ACETYL-D-GLUCOSAMINE KINASE"/>
    <property type="match status" value="1"/>
</dbReference>
<dbReference type="InterPro" id="IPR002731">
    <property type="entry name" value="ATPase_BadF"/>
</dbReference>
<dbReference type="InterPro" id="IPR043129">
    <property type="entry name" value="ATPase_NBD"/>
</dbReference>